<dbReference type="PANTHER" id="PTHR34293">
    <property type="entry name" value="HTH-TYPE TRANSCRIPTIONAL REGULATOR TRMBL2"/>
    <property type="match status" value="1"/>
</dbReference>
<dbReference type="InterPro" id="IPR002831">
    <property type="entry name" value="Tscrpt_reg_TrmB_N"/>
</dbReference>
<dbReference type="Pfam" id="PF01978">
    <property type="entry name" value="TrmB"/>
    <property type="match status" value="1"/>
</dbReference>
<dbReference type="GeneID" id="76197972"/>
<dbReference type="Gene3D" id="1.10.10.10">
    <property type="entry name" value="Winged helix-like DNA-binding domain superfamily/Winged helix DNA-binding domain"/>
    <property type="match status" value="1"/>
</dbReference>
<proteinExistence type="predicted"/>
<evidence type="ECO:0000313" key="3">
    <source>
        <dbReference type="Proteomes" id="UP001596417"/>
    </source>
</evidence>
<dbReference type="Proteomes" id="UP001596417">
    <property type="component" value="Unassembled WGS sequence"/>
</dbReference>
<dbReference type="InterPro" id="IPR036388">
    <property type="entry name" value="WH-like_DNA-bd_sf"/>
</dbReference>
<protein>
    <submittedName>
        <fullName evidence="2">TrmB family transcriptional regulator</fullName>
    </submittedName>
</protein>
<dbReference type="RefSeq" id="WP_248903784.1">
    <property type="nucleotide sequence ID" value="NZ_CP109979.1"/>
</dbReference>
<dbReference type="SUPFAM" id="SSF46785">
    <property type="entry name" value="Winged helix' DNA-binding domain"/>
    <property type="match status" value="1"/>
</dbReference>
<dbReference type="AlphaFoldDB" id="A0ABD5YGH1"/>
<name>A0ABD5YGH1_9EURY</name>
<dbReference type="PANTHER" id="PTHR34293:SF1">
    <property type="entry name" value="HTH-TYPE TRANSCRIPTIONAL REGULATOR TRMBL2"/>
    <property type="match status" value="1"/>
</dbReference>
<organism evidence="2 3">
    <name type="scientific">Halocatena marina</name>
    <dbReference type="NCBI Taxonomy" id="2934937"/>
    <lineage>
        <taxon>Archaea</taxon>
        <taxon>Methanobacteriati</taxon>
        <taxon>Methanobacteriota</taxon>
        <taxon>Stenosarchaea group</taxon>
        <taxon>Halobacteria</taxon>
        <taxon>Halobacteriales</taxon>
        <taxon>Natronomonadaceae</taxon>
        <taxon>Halocatena</taxon>
    </lineage>
</organism>
<sequence length="261" mass="28572">MTEPMSPTEDDAISALQRLGLSKYEASVFVALQKLENGTASEVDRITDVPRSQVYGAAEHLEALGLIEVQQSNPIQYRSVDLDEARARLRARLDNEEQNAFEYLESVRGEHAEDSESQVDVWTSLGEATVSNRIVELVEMADDRILFGAAEETMLSDAIMDTLTTAAASGVEVTVVSENPAVCERFADADGIRTQVIHEDPMIEGHGGRVLTVDAETVLLSVLGSEELPDPDREAAIWSAGTGFATMLTGLIDRWFNYHLD</sequence>
<dbReference type="EMBL" id="JBHTAX010000001">
    <property type="protein sequence ID" value="MFC7188439.1"/>
    <property type="molecule type" value="Genomic_DNA"/>
</dbReference>
<accession>A0ABD5YGH1</accession>
<reference evidence="2 3" key="1">
    <citation type="journal article" date="2019" name="Int. J. Syst. Evol. Microbiol.">
        <title>The Global Catalogue of Microorganisms (GCM) 10K type strain sequencing project: providing services to taxonomists for standard genome sequencing and annotation.</title>
        <authorList>
            <consortium name="The Broad Institute Genomics Platform"/>
            <consortium name="The Broad Institute Genome Sequencing Center for Infectious Disease"/>
            <person name="Wu L."/>
            <person name="Ma J."/>
        </authorList>
    </citation>
    <scope>NUCLEOTIDE SEQUENCE [LARGE SCALE GENOMIC DNA]</scope>
    <source>
        <strain evidence="2 3">RDMS1</strain>
    </source>
</reference>
<feature type="domain" description="Transcription regulator TrmB N-terminal" evidence="1">
    <location>
        <begin position="16"/>
        <end position="82"/>
    </location>
</feature>
<dbReference type="InterPro" id="IPR036390">
    <property type="entry name" value="WH_DNA-bd_sf"/>
</dbReference>
<evidence type="ECO:0000313" key="2">
    <source>
        <dbReference type="EMBL" id="MFC7188439.1"/>
    </source>
</evidence>
<comment type="caution">
    <text evidence="2">The sequence shown here is derived from an EMBL/GenBank/DDBJ whole genome shotgun (WGS) entry which is preliminary data.</text>
</comment>
<keyword evidence="3" id="KW-1185">Reference proteome</keyword>
<dbReference type="InterPro" id="IPR051797">
    <property type="entry name" value="TrmB-like"/>
</dbReference>
<evidence type="ECO:0000259" key="1">
    <source>
        <dbReference type="Pfam" id="PF01978"/>
    </source>
</evidence>
<gene>
    <name evidence="2" type="ORF">ACFQL7_00250</name>
</gene>